<evidence type="ECO:0000259" key="7">
    <source>
        <dbReference type="Pfam" id="PF07715"/>
    </source>
</evidence>
<accession>A0A840TKD7</accession>
<comment type="subcellular location">
    <subcellularLocation>
        <location evidence="1 4">Cell outer membrane</location>
    </subcellularLocation>
</comment>
<dbReference type="Pfam" id="PF13715">
    <property type="entry name" value="CarbopepD_reg_2"/>
    <property type="match status" value="1"/>
</dbReference>
<evidence type="ECO:0000256" key="2">
    <source>
        <dbReference type="ARBA" id="ARBA00023136"/>
    </source>
</evidence>
<evidence type="ECO:0000256" key="5">
    <source>
        <dbReference type="SAM" id="SignalP"/>
    </source>
</evidence>
<reference evidence="8 9" key="1">
    <citation type="submission" date="2020-08" db="EMBL/GenBank/DDBJ databases">
        <title>Genomic Encyclopedia of Type Strains, Phase IV (KMG-IV): sequencing the most valuable type-strain genomes for metagenomic binning, comparative biology and taxonomic classification.</title>
        <authorList>
            <person name="Goeker M."/>
        </authorList>
    </citation>
    <scope>NUCLEOTIDE SEQUENCE [LARGE SCALE GENOMIC DNA]</scope>
    <source>
        <strain evidence="8 9">DSM 105074</strain>
    </source>
</reference>
<keyword evidence="4" id="KW-0798">TonB box</keyword>
<evidence type="ECO:0000313" key="9">
    <source>
        <dbReference type="Proteomes" id="UP000557307"/>
    </source>
</evidence>
<dbReference type="InterPro" id="IPR036942">
    <property type="entry name" value="Beta-barrel_TonB_sf"/>
</dbReference>
<evidence type="ECO:0000313" key="8">
    <source>
        <dbReference type="EMBL" id="MBB5282022.1"/>
    </source>
</evidence>
<organism evidence="8 9">
    <name type="scientific">Rhabdobacter roseus</name>
    <dbReference type="NCBI Taxonomy" id="1655419"/>
    <lineage>
        <taxon>Bacteria</taxon>
        <taxon>Pseudomonadati</taxon>
        <taxon>Bacteroidota</taxon>
        <taxon>Cytophagia</taxon>
        <taxon>Cytophagales</taxon>
        <taxon>Cytophagaceae</taxon>
        <taxon>Rhabdobacter</taxon>
    </lineage>
</organism>
<feature type="domain" description="TonB-dependent receptor-like beta-barrel" evidence="6">
    <location>
        <begin position="400"/>
        <end position="887"/>
    </location>
</feature>
<dbReference type="SUPFAM" id="SSF56935">
    <property type="entry name" value="Porins"/>
    <property type="match status" value="1"/>
</dbReference>
<dbReference type="InterPro" id="IPR012910">
    <property type="entry name" value="Plug_dom"/>
</dbReference>
<dbReference type="EMBL" id="JACHGF010000001">
    <property type="protein sequence ID" value="MBB5282022.1"/>
    <property type="molecule type" value="Genomic_DNA"/>
</dbReference>
<evidence type="ECO:0000256" key="3">
    <source>
        <dbReference type="ARBA" id="ARBA00023237"/>
    </source>
</evidence>
<dbReference type="Proteomes" id="UP000557307">
    <property type="component" value="Unassembled WGS sequence"/>
</dbReference>
<dbReference type="Gene3D" id="2.60.40.1120">
    <property type="entry name" value="Carboxypeptidase-like, regulatory domain"/>
    <property type="match status" value="1"/>
</dbReference>
<dbReference type="InterPro" id="IPR037066">
    <property type="entry name" value="Plug_dom_sf"/>
</dbReference>
<dbReference type="Gene3D" id="2.40.170.20">
    <property type="entry name" value="TonB-dependent receptor, beta-barrel domain"/>
    <property type="match status" value="1"/>
</dbReference>
<sequence length="932" mass="103681">MKAKALLLILFCCTGSLAWAQTGTIRGTVKDAKNNEPLIGATVRVAGTTVGVSTDIEGFFTLPKLAAGTYTIEVSFISYKTKAIPGVEVQAEKITEINTGIEEESTTLEEVRVVATRETNTEISMISEIKAAQQIVSGISAQQIGRTLDRDAAQVVRRVPGITIVGDRFINIRGLNQRYNNVMLHNAFTPSMETDVKAFSFDIIPSSQIDRLLVFKSPAAELPGEFAGGIVKIFTKNIPNENSIELDYNTTFRQGTTFGTISQPEQGANYWTGFNNGYQNLPKFFPASLKNVNGAQLEQAGRMLRNNWEATPQTALPDQRLSLTGNFRINAGKVKIGNITSLTYSDARLVANVQRKEFNTNVGGVEQVVYDYNDQRNARSIRVGLIHNWAVKFNDNHSIEWKNLYNQNSIGTYVDRTGQNFEGNFAPNIHSFDQIYRGIYTGQVTGKHQFGKNTTIDWVGGYNNSYREQPDYRRYRADIVDPATGRQELYVPVGSAVAFFLGRFSSRMDEHAYTGGLNLSQKIAFRQDDFLEVKAGAFYEDKQREFRARNLGFVRTLSTNPDLLTGSITDLFQPQNINNQSGIRVDEQTNPNDSYDASNRLAAGYLSVNVPLTKKLNIIAGARYENNVQALQSSLLNGQPVNVEYPVGKLLPSANLTYNFTEKSLVRLAYGTTVNRPEFRELAPFAFFDFDYNIVYAGNPSLKTATVNNLDLRYEFYPTPAEVISIAGFYKKFTNPIEALFDPGAGSQGIKNINFGNAQGAVSSGVEIEIRKSLNGLTASPILERMSVLFNTALIYSKVELGGNLGVGQSDNRPLQGQSPYIVNTGLNYHDHNRNFQLNLLYNVIGKRIFAVGFEGYPDIYEMPRNILDLTFSKGIGTRWTLKGGVTDLLNQSFIFLQDGNQDGKFDRRNDQIIQDFRPGSTVQLGISYRIL</sequence>
<dbReference type="PANTHER" id="PTHR40980">
    <property type="entry name" value="PLUG DOMAIN-CONTAINING PROTEIN"/>
    <property type="match status" value="1"/>
</dbReference>
<feature type="signal peptide" evidence="5">
    <location>
        <begin position="1"/>
        <end position="20"/>
    </location>
</feature>
<dbReference type="AlphaFoldDB" id="A0A840TKD7"/>
<comment type="similarity">
    <text evidence="4">Belongs to the TonB-dependent receptor family.</text>
</comment>
<keyword evidence="3" id="KW-0998">Cell outer membrane</keyword>
<dbReference type="RefSeq" id="WP_184169454.1">
    <property type="nucleotide sequence ID" value="NZ_JACHGF010000001.1"/>
</dbReference>
<gene>
    <name evidence="8" type="ORF">HNQ92_000143</name>
</gene>
<feature type="chain" id="PRO_5032774877" evidence="5">
    <location>
        <begin position="21"/>
        <end position="932"/>
    </location>
</feature>
<dbReference type="InterPro" id="IPR000531">
    <property type="entry name" value="Beta-barrel_TonB"/>
</dbReference>
<keyword evidence="2 4" id="KW-0472">Membrane</keyword>
<comment type="caution">
    <text evidence="8">The sequence shown here is derived from an EMBL/GenBank/DDBJ whole genome shotgun (WGS) entry which is preliminary data.</text>
</comment>
<keyword evidence="5" id="KW-0732">Signal</keyword>
<evidence type="ECO:0000259" key="6">
    <source>
        <dbReference type="Pfam" id="PF00593"/>
    </source>
</evidence>
<dbReference type="SUPFAM" id="SSF49464">
    <property type="entry name" value="Carboxypeptidase regulatory domain-like"/>
    <property type="match status" value="1"/>
</dbReference>
<evidence type="ECO:0000256" key="1">
    <source>
        <dbReference type="ARBA" id="ARBA00004442"/>
    </source>
</evidence>
<dbReference type="PANTHER" id="PTHR40980:SF5">
    <property type="entry name" value="TONB-DEPENDENT RECEPTOR"/>
    <property type="match status" value="1"/>
</dbReference>
<protein>
    <submittedName>
        <fullName evidence="8">Outer membrane receptor for ferrienterochelin and colicin</fullName>
    </submittedName>
</protein>
<dbReference type="GO" id="GO:0009279">
    <property type="term" value="C:cell outer membrane"/>
    <property type="evidence" value="ECO:0007669"/>
    <property type="project" value="UniProtKB-SubCell"/>
</dbReference>
<dbReference type="Pfam" id="PF07715">
    <property type="entry name" value="Plug"/>
    <property type="match status" value="1"/>
</dbReference>
<proteinExistence type="inferred from homology"/>
<dbReference type="Pfam" id="PF00593">
    <property type="entry name" value="TonB_dep_Rec_b-barrel"/>
    <property type="match status" value="1"/>
</dbReference>
<keyword evidence="8" id="KW-0675">Receptor</keyword>
<keyword evidence="9" id="KW-1185">Reference proteome</keyword>
<dbReference type="InterPro" id="IPR008969">
    <property type="entry name" value="CarboxyPept-like_regulatory"/>
</dbReference>
<name>A0A840TKD7_9BACT</name>
<dbReference type="Gene3D" id="2.170.130.10">
    <property type="entry name" value="TonB-dependent receptor, plug domain"/>
    <property type="match status" value="1"/>
</dbReference>
<evidence type="ECO:0000256" key="4">
    <source>
        <dbReference type="RuleBase" id="RU003357"/>
    </source>
</evidence>
<feature type="domain" description="TonB-dependent receptor plug" evidence="7">
    <location>
        <begin position="130"/>
        <end position="229"/>
    </location>
</feature>